<sequence length="437" mass="49298">MNTKMADSWNSSYVLGNDTESGWGERYFFTYFSAFGERMISAVAAEVTVLTIIFVVSVFANVSIAICVFRFPDMRTVTNCFVLNLAAADLLFALSIPAVAYTRIVPSWILGDIACRFIPYTQFVSGIVLLWTLCLISMDRYRCIVVPPYRSKIEPKQATLCAATTWLLTSLVFIPVTFWFRQIEADKNKIICTLVFPKSDSIHYSYIFVVPLVLIACLLPMIVLVYNYQRIFHKIFSTRNTWAASCVVVSTTDAKGCGNRDQIRRQSEISISDILAPWPRKFSSNSHISGSPGGRHGSLSQHEELRLNKHIRVVRILFLNVIVVLFMWLPITIVMLLIFIDGRRPNDDTHFFMRSTYFIVCLIIALLNTVVNPLLYGVLSDNFRSCLVQMWCFPGSIEVGKVAKDTPTSGRNVGGSSKTSRKQSYVNSISESPNDLI</sequence>
<organism evidence="12 13">
    <name type="scientific">Pyrocoelia pectoralis</name>
    <dbReference type="NCBI Taxonomy" id="417401"/>
    <lineage>
        <taxon>Eukaryota</taxon>
        <taxon>Metazoa</taxon>
        <taxon>Ecdysozoa</taxon>
        <taxon>Arthropoda</taxon>
        <taxon>Hexapoda</taxon>
        <taxon>Insecta</taxon>
        <taxon>Pterygota</taxon>
        <taxon>Neoptera</taxon>
        <taxon>Endopterygota</taxon>
        <taxon>Coleoptera</taxon>
        <taxon>Polyphaga</taxon>
        <taxon>Elateriformia</taxon>
        <taxon>Elateroidea</taxon>
        <taxon>Lampyridae</taxon>
        <taxon>Lampyrinae</taxon>
        <taxon>Pyrocoelia</taxon>
    </lineage>
</organism>
<feature type="transmembrane region" description="Helical" evidence="10">
    <location>
        <begin position="204"/>
        <end position="226"/>
    </location>
</feature>
<comment type="caution">
    <text evidence="12">The sequence shown here is derived from an EMBL/GenBank/DDBJ whole genome shotgun (WGS) entry which is preliminary data.</text>
</comment>
<evidence type="ECO:0000256" key="9">
    <source>
        <dbReference type="SAM" id="MobiDB-lite"/>
    </source>
</evidence>
<feature type="transmembrane region" description="Helical" evidence="10">
    <location>
        <begin position="120"/>
        <end position="138"/>
    </location>
</feature>
<gene>
    <name evidence="12" type="ORF">RI129_001975</name>
</gene>
<dbReference type="PROSITE" id="PS50262">
    <property type="entry name" value="G_PROTEIN_RECEP_F1_2"/>
    <property type="match status" value="1"/>
</dbReference>
<keyword evidence="6 10" id="KW-0472">Membrane</keyword>
<feature type="region of interest" description="Disordered" evidence="9">
    <location>
        <begin position="407"/>
        <end position="437"/>
    </location>
</feature>
<evidence type="ECO:0000256" key="2">
    <source>
        <dbReference type="ARBA" id="ARBA00010663"/>
    </source>
</evidence>
<evidence type="ECO:0000256" key="8">
    <source>
        <dbReference type="ARBA" id="ARBA00023224"/>
    </source>
</evidence>
<evidence type="ECO:0000256" key="6">
    <source>
        <dbReference type="ARBA" id="ARBA00023136"/>
    </source>
</evidence>
<dbReference type="GO" id="GO:0005886">
    <property type="term" value="C:plasma membrane"/>
    <property type="evidence" value="ECO:0007669"/>
    <property type="project" value="TreeGrafter"/>
</dbReference>
<keyword evidence="7" id="KW-0675">Receptor</keyword>
<feature type="transmembrane region" description="Helical" evidence="10">
    <location>
        <begin position="47"/>
        <end position="69"/>
    </location>
</feature>
<feature type="transmembrane region" description="Helical" evidence="10">
    <location>
        <begin position="316"/>
        <end position="340"/>
    </location>
</feature>
<keyword evidence="4 10" id="KW-1133">Transmembrane helix</keyword>
<protein>
    <recommendedName>
        <fullName evidence="11">G-protein coupled receptors family 1 profile domain-containing protein</fullName>
    </recommendedName>
</protein>
<reference evidence="12 13" key="1">
    <citation type="journal article" date="2024" name="Insects">
        <title>An Improved Chromosome-Level Genome Assembly of the Firefly Pyrocoelia pectoralis.</title>
        <authorList>
            <person name="Fu X."/>
            <person name="Meyer-Rochow V.B."/>
            <person name="Ballantyne L."/>
            <person name="Zhu X."/>
        </authorList>
    </citation>
    <scope>NUCLEOTIDE SEQUENCE [LARGE SCALE GENOMIC DNA]</scope>
    <source>
        <strain evidence="12">XCY_ONT2</strain>
    </source>
</reference>
<evidence type="ECO:0000256" key="5">
    <source>
        <dbReference type="ARBA" id="ARBA00023040"/>
    </source>
</evidence>
<dbReference type="SUPFAM" id="SSF81321">
    <property type="entry name" value="Family A G protein-coupled receptor-like"/>
    <property type="match status" value="1"/>
</dbReference>
<dbReference type="Proteomes" id="UP001329430">
    <property type="component" value="Chromosome 1"/>
</dbReference>
<keyword evidence="3 10" id="KW-0812">Transmembrane</keyword>
<evidence type="ECO:0000256" key="1">
    <source>
        <dbReference type="ARBA" id="ARBA00004141"/>
    </source>
</evidence>
<comment type="subcellular location">
    <subcellularLocation>
        <location evidence="1">Membrane</location>
        <topology evidence="1">Multi-pass membrane protein</topology>
    </subcellularLocation>
</comment>
<dbReference type="PANTHER" id="PTHR45695">
    <property type="entry name" value="LEUCOKININ RECEPTOR-RELATED"/>
    <property type="match status" value="1"/>
</dbReference>
<dbReference type="InterPro" id="IPR000276">
    <property type="entry name" value="GPCR_Rhodpsn"/>
</dbReference>
<dbReference type="EMBL" id="JAVRBK010000001">
    <property type="protein sequence ID" value="KAK5650946.1"/>
    <property type="molecule type" value="Genomic_DNA"/>
</dbReference>
<dbReference type="Pfam" id="PF00001">
    <property type="entry name" value="7tm_1"/>
    <property type="match status" value="1"/>
</dbReference>
<dbReference type="AlphaFoldDB" id="A0AAN7ZXU0"/>
<name>A0AAN7ZXU0_9COLE</name>
<dbReference type="InterPro" id="IPR017452">
    <property type="entry name" value="GPCR_Rhodpsn_7TM"/>
</dbReference>
<dbReference type="CDD" id="cd00637">
    <property type="entry name" value="7tm_classA_rhodopsin-like"/>
    <property type="match status" value="1"/>
</dbReference>
<proteinExistence type="inferred from homology"/>
<accession>A0AAN7ZXU0</accession>
<evidence type="ECO:0000313" key="12">
    <source>
        <dbReference type="EMBL" id="KAK5650946.1"/>
    </source>
</evidence>
<feature type="domain" description="G-protein coupled receptors family 1 profile" evidence="11">
    <location>
        <begin position="60"/>
        <end position="376"/>
    </location>
</feature>
<dbReference type="Gene3D" id="1.20.1070.10">
    <property type="entry name" value="Rhodopsin 7-helix transmembrane proteins"/>
    <property type="match status" value="1"/>
</dbReference>
<evidence type="ECO:0000256" key="4">
    <source>
        <dbReference type="ARBA" id="ARBA00022989"/>
    </source>
</evidence>
<evidence type="ECO:0000259" key="11">
    <source>
        <dbReference type="PROSITE" id="PS50262"/>
    </source>
</evidence>
<feature type="transmembrane region" description="Helical" evidence="10">
    <location>
        <begin position="352"/>
        <end position="375"/>
    </location>
</feature>
<evidence type="ECO:0000256" key="7">
    <source>
        <dbReference type="ARBA" id="ARBA00023170"/>
    </source>
</evidence>
<dbReference type="PANTHER" id="PTHR45695:SF37">
    <property type="entry name" value="FREE FATTY ACID RECEPTOR 4-LIKE"/>
    <property type="match status" value="1"/>
</dbReference>
<feature type="transmembrane region" description="Helical" evidence="10">
    <location>
        <begin position="81"/>
        <end position="100"/>
    </location>
</feature>
<evidence type="ECO:0000256" key="3">
    <source>
        <dbReference type="ARBA" id="ARBA00022692"/>
    </source>
</evidence>
<dbReference type="InterPro" id="IPR000611">
    <property type="entry name" value="NPY_rcpt"/>
</dbReference>
<feature type="transmembrane region" description="Helical" evidence="10">
    <location>
        <begin position="159"/>
        <end position="180"/>
    </location>
</feature>
<dbReference type="PRINTS" id="PR00237">
    <property type="entry name" value="GPCRRHODOPSN"/>
</dbReference>
<dbReference type="PRINTS" id="PR01012">
    <property type="entry name" value="NRPEPTIDEYR"/>
</dbReference>
<evidence type="ECO:0000313" key="13">
    <source>
        <dbReference type="Proteomes" id="UP001329430"/>
    </source>
</evidence>
<keyword evidence="5" id="KW-0297">G-protein coupled receptor</keyword>
<keyword evidence="13" id="KW-1185">Reference proteome</keyword>
<evidence type="ECO:0000256" key="10">
    <source>
        <dbReference type="SAM" id="Phobius"/>
    </source>
</evidence>
<comment type="similarity">
    <text evidence="2">Belongs to the G-protein coupled receptor 1 family.</text>
</comment>
<keyword evidence="8" id="KW-0807">Transducer</keyword>
<dbReference type="GO" id="GO:0004983">
    <property type="term" value="F:neuropeptide Y receptor activity"/>
    <property type="evidence" value="ECO:0007669"/>
    <property type="project" value="InterPro"/>
</dbReference>